<evidence type="ECO:0000256" key="1">
    <source>
        <dbReference type="SAM" id="MobiDB-lite"/>
    </source>
</evidence>
<proteinExistence type="predicted"/>
<feature type="compositionally biased region" description="Polar residues" evidence="1">
    <location>
        <begin position="1"/>
        <end position="13"/>
    </location>
</feature>
<feature type="region of interest" description="Disordered" evidence="1">
    <location>
        <begin position="1"/>
        <end position="21"/>
    </location>
</feature>
<organism evidence="2 3">
    <name type="scientific">Caerostris darwini</name>
    <dbReference type="NCBI Taxonomy" id="1538125"/>
    <lineage>
        <taxon>Eukaryota</taxon>
        <taxon>Metazoa</taxon>
        <taxon>Ecdysozoa</taxon>
        <taxon>Arthropoda</taxon>
        <taxon>Chelicerata</taxon>
        <taxon>Arachnida</taxon>
        <taxon>Araneae</taxon>
        <taxon>Araneomorphae</taxon>
        <taxon>Entelegynae</taxon>
        <taxon>Araneoidea</taxon>
        <taxon>Araneidae</taxon>
        <taxon>Caerostris</taxon>
    </lineage>
</organism>
<name>A0AAV4PQS9_9ARAC</name>
<protein>
    <submittedName>
        <fullName evidence="2">Uncharacterized protein</fullName>
    </submittedName>
</protein>
<comment type="caution">
    <text evidence="2">The sequence shown here is derived from an EMBL/GenBank/DDBJ whole genome shotgun (WGS) entry which is preliminary data.</text>
</comment>
<dbReference type="EMBL" id="BPLQ01003121">
    <property type="protein sequence ID" value="GIX98171.1"/>
    <property type="molecule type" value="Genomic_DNA"/>
</dbReference>
<dbReference type="AlphaFoldDB" id="A0AAV4PQS9"/>
<sequence>MPTRVVQLTSSATPKAPQRRMKAPMYSESLHRNIVLKSPQGVPGNSRRKLPPGCSWGNPDETVRNGRYHCVVPFT</sequence>
<evidence type="ECO:0000313" key="3">
    <source>
        <dbReference type="Proteomes" id="UP001054837"/>
    </source>
</evidence>
<reference evidence="2 3" key="1">
    <citation type="submission" date="2021-06" db="EMBL/GenBank/DDBJ databases">
        <title>Caerostris darwini draft genome.</title>
        <authorList>
            <person name="Kono N."/>
            <person name="Arakawa K."/>
        </authorList>
    </citation>
    <scope>NUCLEOTIDE SEQUENCE [LARGE SCALE GENOMIC DNA]</scope>
</reference>
<dbReference type="Proteomes" id="UP001054837">
    <property type="component" value="Unassembled WGS sequence"/>
</dbReference>
<evidence type="ECO:0000313" key="2">
    <source>
        <dbReference type="EMBL" id="GIX98171.1"/>
    </source>
</evidence>
<keyword evidence="3" id="KW-1185">Reference proteome</keyword>
<gene>
    <name evidence="2" type="ORF">CDAR_396691</name>
</gene>
<accession>A0AAV4PQS9</accession>
<feature type="region of interest" description="Disordered" evidence="1">
    <location>
        <begin position="37"/>
        <end position="59"/>
    </location>
</feature>